<accession>A0ABQ3I997</accession>
<gene>
    <name evidence="1" type="ORF">GCM10011340_20170</name>
</gene>
<dbReference type="Proteomes" id="UP000658258">
    <property type="component" value="Unassembled WGS sequence"/>
</dbReference>
<evidence type="ECO:0000313" key="2">
    <source>
        <dbReference type="Proteomes" id="UP000658258"/>
    </source>
</evidence>
<name>A0ABQ3I997_9BACT</name>
<protein>
    <submittedName>
        <fullName evidence="1">Uncharacterized protein</fullName>
    </submittedName>
</protein>
<keyword evidence="2" id="KW-1185">Reference proteome</keyword>
<sequence>MSENSKRKLGAPLMLRPFEDQRERFEEFATKENKRLVNEGNKPKTDSDHARFIFEQGLEQLGYELSSPYQGEVAQPVGSESEVSNG</sequence>
<proteinExistence type="predicted"/>
<organism evidence="1 2">
    <name type="scientific">Roseivirga thermotolerans</name>
    <dbReference type="NCBI Taxonomy" id="1758176"/>
    <lineage>
        <taxon>Bacteria</taxon>
        <taxon>Pseudomonadati</taxon>
        <taxon>Bacteroidota</taxon>
        <taxon>Cytophagia</taxon>
        <taxon>Cytophagales</taxon>
        <taxon>Roseivirgaceae</taxon>
        <taxon>Roseivirga</taxon>
    </lineage>
</organism>
<reference evidence="2" key="1">
    <citation type="journal article" date="2019" name="Int. J. Syst. Evol. Microbiol.">
        <title>The Global Catalogue of Microorganisms (GCM) 10K type strain sequencing project: providing services to taxonomists for standard genome sequencing and annotation.</title>
        <authorList>
            <consortium name="The Broad Institute Genomics Platform"/>
            <consortium name="The Broad Institute Genome Sequencing Center for Infectious Disease"/>
            <person name="Wu L."/>
            <person name="Ma J."/>
        </authorList>
    </citation>
    <scope>NUCLEOTIDE SEQUENCE [LARGE SCALE GENOMIC DNA]</scope>
    <source>
        <strain evidence="2">CGMCC 1.15111</strain>
    </source>
</reference>
<evidence type="ECO:0000313" key="1">
    <source>
        <dbReference type="EMBL" id="GHE65092.1"/>
    </source>
</evidence>
<comment type="caution">
    <text evidence="1">The sequence shown here is derived from an EMBL/GenBank/DDBJ whole genome shotgun (WGS) entry which is preliminary data.</text>
</comment>
<dbReference type="EMBL" id="BNAG01000003">
    <property type="protein sequence ID" value="GHE65092.1"/>
    <property type="molecule type" value="Genomic_DNA"/>
</dbReference>